<dbReference type="Proteomes" id="UP001215280">
    <property type="component" value="Unassembled WGS sequence"/>
</dbReference>
<accession>A0AAD7HJM0</accession>
<protein>
    <submittedName>
        <fullName evidence="1">Uncharacterized protein</fullName>
    </submittedName>
</protein>
<sequence length="326" mass="36347">MYTTLFQKHITGQKLTGPVGLSNVLAWFAAGQGAPTEGFLNHLSPFGGFFADTAVQMISNFQLAISHNEQTLGALPLKFDNTQAWGKQPNAALLAQPPKPEVDHHSLEDKFGLMFSQNVQTIWATHIGALRNQDPNTSDAPRSSWSSTLKLIKDLEIPALKTGLTAMQLVNTLTFSKVVQLPTIQEMAAWIAGNDKLGAVAGLKYLEYQVNTSDEIQGAYIFFHNYLDRYLMPEDKGELGFHPAFTEHILCKTPRWDRYLQDDTTMTMSQMAEALPNSPWTPGKNRTDPRATAFPLPVCRENLNTALPKEKVCWYTACKVRADRSF</sequence>
<evidence type="ECO:0000313" key="1">
    <source>
        <dbReference type="EMBL" id="KAJ7722233.1"/>
    </source>
</evidence>
<keyword evidence="2" id="KW-1185">Reference proteome</keyword>
<name>A0AAD7HJM0_9AGAR</name>
<reference evidence="1" key="1">
    <citation type="submission" date="2023-03" db="EMBL/GenBank/DDBJ databases">
        <title>Massive genome expansion in bonnet fungi (Mycena s.s.) driven by repeated elements and novel gene families across ecological guilds.</title>
        <authorList>
            <consortium name="Lawrence Berkeley National Laboratory"/>
            <person name="Harder C.B."/>
            <person name="Miyauchi S."/>
            <person name="Viragh M."/>
            <person name="Kuo A."/>
            <person name="Thoen E."/>
            <person name="Andreopoulos B."/>
            <person name="Lu D."/>
            <person name="Skrede I."/>
            <person name="Drula E."/>
            <person name="Henrissat B."/>
            <person name="Morin E."/>
            <person name="Kohler A."/>
            <person name="Barry K."/>
            <person name="LaButti K."/>
            <person name="Morin E."/>
            <person name="Salamov A."/>
            <person name="Lipzen A."/>
            <person name="Mereny Z."/>
            <person name="Hegedus B."/>
            <person name="Baldrian P."/>
            <person name="Stursova M."/>
            <person name="Weitz H."/>
            <person name="Taylor A."/>
            <person name="Grigoriev I.V."/>
            <person name="Nagy L.G."/>
            <person name="Martin F."/>
            <person name="Kauserud H."/>
        </authorList>
    </citation>
    <scope>NUCLEOTIDE SEQUENCE</scope>
    <source>
        <strain evidence="1">CBHHK188m</strain>
    </source>
</reference>
<dbReference type="AlphaFoldDB" id="A0AAD7HJM0"/>
<dbReference type="EMBL" id="JARJLG010000260">
    <property type="protein sequence ID" value="KAJ7722233.1"/>
    <property type="molecule type" value="Genomic_DNA"/>
</dbReference>
<evidence type="ECO:0000313" key="2">
    <source>
        <dbReference type="Proteomes" id="UP001215280"/>
    </source>
</evidence>
<comment type="caution">
    <text evidence="1">The sequence shown here is derived from an EMBL/GenBank/DDBJ whole genome shotgun (WGS) entry which is preliminary data.</text>
</comment>
<organism evidence="1 2">
    <name type="scientific">Mycena maculata</name>
    <dbReference type="NCBI Taxonomy" id="230809"/>
    <lineage>
        <taxon>Eukaryota</taxon>
        <taxon>Fungi</taxon>
        <taxon>Dikarya</taxon>
        <taxon>Basidiomycota</taxon>
        <taxon>Agaricomycotina</taxon>
        <taxon>Agaricomycetes</taxon>
        <taxon>Agaricomycetidae</taxon>
        <taxon>Agaricales</taxon>
        <taxon>Marasmiineae</taxon>
        <taxon>Mycenaceae</taxon>
        <taxon>Mycena</taxon>
    </lineage>
</organism>
<gene>
    <name evidence="1" type="ORF">DFH07DRAFT_760073</name>
</gene>
<proteinExistence type="predicted"/>